<feature type="compositionally biased region" description="Polar residues" evidence="1">
    <location>
        <begin position="111"/>
        <end position="122"/>
    </location>
</feature>
<proteinExistence type="predicted"/>
<dbReference type="EMBL" id="QRBI01000099">
    <property type="protein sequence ID" value="RMC17308.1"/>
    <property type="molecule type" value="Genomic_DNA"/>
</dbReference>
<accession>A0A3M0KVR3</accession>
<protein>
    <submittedName>
        <fullName evidence="2">Uncharacterized protein</fullName>
    </submittedName>
</protein>
<feature type="compositionally biased region" description="Basic and acidic residues" evidence="1">
    <location>
        <begin position="8"/>
        <end position="20"/>
    </location>
</feature>
<evidence type="ECO:0000313" key="2">
    <source>
        <dbReference type="EMBL" id="RMC17308.1"/>
    </source>
</evidence>
<comment type="caution">
    <text evidence="2">The sequence shown here is derived from an EMBL/GenBank/DDBJ whole genome shotgun (WGS) entry which is preliminary data.</text>
</comment>
<sequence>MSKQGKLNQERAEEAAKEQETAISETNLDNCVLNKPESSELEEEKLSDSETELQVLLPTKSCYAKLKKKRGANQQKKWSKSGAKGKLMWNLAVCEESSPHPGAENLHDNQESIQLHLSSFPSLQEEDKSSKDDSKKEKKRRIKVKIKTVKKARSECYQKIEVKSIQTQTAQIEI</sequence>
<dbReference type="AlphaFoldDB" id="A0A3M0KVR3"/>
<evidence type="ECO:0000313" key="3">
    <source>
        <dbReference type="Proteomes" id="UP000269221"/>
    </source>
</evidence>
<name>A0A3M0KVR3_HIRRU</name>
<dbReference type="Proteomes" id="UP000269221">
    <property type="component" value="Unassembled WGS sequence"/>
</dbReference>
<dbReference type="STRING" id="333673.A0A3M0KVR3"/>
<feature type="region of interest" description="Disordered" evidence="1">
    <location>
        <begin position="96"/>
        <end position="141"/>
    </location>
</feature>
<feature type="compositionally biased region" description="Acidic residues" evidence="1">
    <location>
        <begin position="39"/>
        <end position="51"/>
    </location>
</feature>
<organism evidence="2 3">
    <name type="scientific">Hirundo rustica rustica</name>
    <dbReference type="NCBI Taxonomy" id="333673"/>
    <lineage>
        <taxon>Eukaryota</taxon>
        <taxon>Metazoa</taxon>
        <taxon>Chordata</taxon>
        <taxon>Craniata</taxon>
        <taxon>Vertebrata</taxon>
        <taxon>Euteleostomi</taxon>
        <taxon>Archelosauria</taxon>
        <taxon>Archosauria</taxon>
        <taxon>Dinosauria</taxon>
        <taxon>Saurischia</taxon>
        <taxon>Theropoda</taxon>
        <taxon>Coelurosauria</taxon>
        <taxon>Aves</taxon>
        <taxon>Neognathae</taxon>
        <taxon>Neoaves</taxon>
        <taxon>Telluraves</taxon>
        <taxon>Australaves</taxon>
        <taxon>Passeriformes</taxon>
        <taxon>Sylvioidea</taxon>
        <taxon>Hirundinidae</taxon>
        <taxon>Hirundo</taxon>
    </lineage>
</organism>
<reference evidence="2 3" key="1">
    <citation type="submission" date="2018-07" db="EMBL/GenBank/DDBJ databases">
        <title>A high quality draft genome assembly of the barn swallow (H. rustica rustica).</title>
        <authorList>
            <person name="Formenti G."/>
            <person name="Chiara M."/>
            <person name="Poveda L."/>
            <person name="Francoijs K.-J."/>
            <person name="Bonisoli-Alquati A."/>
            <person name="Canova L."/>
            <person name="Gianfranceschi L."/>
            <person name="Horner D.S."/>
            <person name="Saino N."/>
        </authorList>
    </citation>
    <scope>NUCLEOTIDE SEQUENCE [LARGE SCALE GENOMIC DNA]</scope>
    <source>
        <strain evidence="2">Chelidonia</strain>
        <tissue evidence="2">Blood</tissue>
    </source>
</reference>
<feature type="region of interest" description="Disordered" evidence="1">
    <location>
        <begin position="1"/>
        <end position="52"/>
    </location>
</feature>
<evidence type="ECO:0000256" key="1">
    <source>
        <dbReference type="SAM" id="MobiDB-lite"/>
    </source>
</evidence>
<feature type="compositionally biased region" description="Basic and acidic residues" evidence="1">
    <location>
        <begin position="125"/>
        <end position="136"/>
    </location>
</feature>
<dbReference type="OrthoDB" id="278430at2759"/>
<gene>
    <name evidence="2" type="ORF">DUI87_05889</name>
</gene>
<keyword evidence="3" id="KW-1185">Reference proteome</keyword>